<evidence type="ECO:0000313" key="2">
    <source>
        <dbReference type="Proteomes" id="UP001174136"/>
    </source>
</evidence>
<sequence length="174" mass="19511">MYEVEMKLYGDSCIVPVLVVPGQRDDLIIGTNVIRFLIHQLKVTDDYWHLVYSGNPFPECGKFIQELPDMIGTVKLRQSVTLLGKQEHLVWGKLSNNVPMSPGSTVIVEPTSSKSMPRNIMVGCVITPLWDDRWIPLKVTNLIAKPITLKRNSKLADVSPCLAVEDFEVFQGTS</sequence>
<protein>
    <submittedName>
        <fullName evidence="1">Uncharacterized protein</fullName>
    </submittedName>
</protein>
<dbReference type="AlphaFoldDB" id="A0AA47M651"/>
<dbReference type="Proteomes" id="UP001174136">
    <property type="component" value="Unassembled WGS sequence"/>
</dbReference>
<gene>
    <name evidence="1" type="ORF">N1851_030145</name>
</gene>
<accession>A0AA47M651</accession>
<name>A0AA47M651_MERPO</name>
<comment type="caution">
    <text evidence="1">The sequence shown here is derived from an EMBL/GenBank/DDBJ whole genome shotgun (WGS) entry which is preliminary data.</text>
</comment>
<reference evidence="1" key="1">
    <citation type="journal article" date="2023" name="Front. Mar. Sci.">
        <title>A new Merluccius polli reference genome to investigate the effects of global change in West African waters.</title>
        <authorList>
            <person name="Mateo J.L."/>
            <person name="Blanco-Fernandez C."/>
            <person name="Garcia-Vazquez E."/>
            <person name="Machado-Schiaffino G."/>
        </authorList>
    </citation>
    <scope>NUCLEOTIDE SEQUENCE</scope>
    <source>
        <strain evidence="1">C29</strain>
        <tissue evidence="1">Fin</tissue>
    </source>
</reference>
<evidence type="ECO:0000313" key="1">
    <source>
        <dbReference type="EMBL" id="KAK0134294.1"/>
    </source>
</evidence>
<dbReference type="EMBL" id="JAOPHQ010005716">
    <property type="protein sequence ID" value="KAK0134294.1"/>
    <property type="molecule type" value="Genomic_DNA"/>
</dbReference>
<organism evidence="1 2">
    <name type="scientific">Merluccius polli</name>
    <name type="common">Benguela hake</name>
    <name type="synonym">Merluccius cadenati</name>
    <dbReference type="NCBI Taxonomy" id="89951"/>
    <lineage>
        <taxon>Eukaryota</taxon>
        <taxon>Metazoa</taxon>
        <taxon>Chordata</taxon>
        <taxon>Craniata</taxon>
        <taxon>Vertebrata</taxon>
        <taxon>Euteleostomi</taxon>
        <taxon>Actinopterygii</taxon>
        <taxon>Neopterygii</taxon>
        <taxon>Teleostei</taxon>
        <taxon>Neoteleostei</taxon>
        <taxon>Acanthomorphata</taxon>
        <taxon>Zeiogadaria</taxon>
        <taxon>Gadariae</taxon>
        <taxon>Gadiformes</taxon>
        <taxon>Gadoidei</taxon>
        <taxon>Merlucciidae</taxon>
        <taxon>Merluccius</taxon>
    </lineage>
</organism>
<keyword evidence="2" id="KW-1185">Reference proteome</keyword>
<proteinExistence type="predicted"/>